<dbReference type="EMBL" id="JAJTWT010000005">
    <property type="protein sequence ID" value="MCE4538163.1"/>
    <property type="molecule type" value="Genomic_DNA"/>
</dbReference>
<dbReference type="Proteomes" id="UP001201463">
    <property type="component" value="Unassembled WGS sequence"/>
</dbReference>
<dbReference type="SUPFAM" id="SSF53756">
    <property type="entry name" value="UDP-Glycosyltransferase/glycogen phosphorylase"/>
    <property type="match status" value="1"/>
</dbReference>
<comment type="caution">
    <text evidence="1">The sequence shown here is derived from an EMBL/GenBank/DDBJ whole genome shotgun (WGS) entry which is preliminary data.</text>
</comment>
<reference evidence="1 2" key="1">
    <citation type="submission" date="2021-12" db="EMBL/GenBank/DDBJ databases">
        <title>Genome seq of p7.</title>
        <authorList>
            <person name="Seo T."/>
        </authorList>
    </citation>
    <scope>NUCLEOTIDE SEQUENCE [LARGE SCALE GENOMIC DNA]</scope>
    <source>
        <strain evidence="1 2">P7</strain>
    </source>
</reference>
<accession>A0ABS8XEH0</accession>
<keyword evidence="2" id="KW-1185">Reference proteome</keyword>
<dbReference type="RefSeq" id="WP_233392611.1">
    <property type="nucleotide sequence ID" value="NZ_JAJTWT010000005.1"/>
</dbReference>
<name>A0ABS8XEH0_9BURK</name>
<dbReference type="Gene3D" id="3.40.50.2000">
    <property type="entry name" value="Glycogen Phosphorylase B"/>
    <property type="match status" value="1"/>
</dbReference>
<sequence length="383" mass="42581">MKPLVYFVANESVSSGLLRAQLLQPLEGAGLSERVEVVNLMHPMARPAQGVRRLRTLRCGIPARLYQFKLGGLLDRLVAMYYAIVLAFVIPRGSVVVARSYFSALAVAMLKRIKPIDLVFDTRSQFVQENVSAGRLQAGSAAHKRWLQIELSLLNGSAKVLAVSEAQAKYYRGVAPQARVQVIPCFSQPDKRLLGRNMRDDGRRQMGFGDEDVVICYYGSLDQKWNNIDMYADFFAACLKAGYRVCIITPSADELRSDPRFKDSEAFIERVDDPARARQLIAACDYGVIIMKKADDWESRLGVKFVEYLGAGLQVMVGEWVGAAADTVRRHFPDAGTIVAGTTPRPSSNLQQTSDAQRLDIASRAESMFGYHKMRDVFDLDAA</sequence>
<evidence type="ECO:0000313" key="1">
    <source>
        <dbReference type="EMBL" id="MCE4538163.1"/>
    </source>
</evidence>
<organism evidence="1 2">
    <name type="scientific">Pelomonas caseinilytica</name>
    <dbReference type="NCBI Taxonomy" id="2906763"/>
    <lineage>
        <taxon>Bacteria</taxon>
        <taxon>Pseudomonadati</taxon>
        <taxon>Pseudomonadota</taxon>
        <taxon>Betaproteobacteria</taxon>
        <taxon>Burkholderiales</taxon>
        <taxon>Sphaerotilaceae</taxon>
        <taxon>Roseateles</taxon>
    </lineage>
</organism>
<protein>
    <submittedName>
        <fullName evidence="1">Uncharacterized protein</fullName>
    </submittedName>
</protein>
<evidence type="ECO:0000313" key="2">
    <source>
        <dbReference type="Proteomes" id="UP001201463"/>
    </source>
</evidence>
<gene>
    <name evidence="1" type="ORF">LXT12_12970</name>
</gene>
<proteinExistence type="predicted"/>